<evidence type="ECO:0000313" key="2">
    <source>
        <dbReference type="Proteomes" id="UP000703661"/>
    </source>
</evidence>
<dbReference type="Gene3D" id="3.80.10.10">
    <property type="entry name" value="Ribonuclease Inhibitor"/>
    <property type="match status" value="1"/>
</dbReference>
<dbReference type="AlphaFoldDB" id="A0A9P6SZ80"/>
<evidence type="ECO:0000313" key="1">
    <source>
        <dbReference type="EMBL" id="KAG0012771.1"/>
    </source>
</evidence>
<gene>
    <name evidence="1" type="ORF">BGZ80_011521</name>
</gene>
<dbReference type="InterPro" id="IPR032675">
    <property type="entry name" value="LRR_dom_sf"/>
</dbReference>
<organism evidence="1 2">
    <name type="scientific">Entomortierella chlamydospora</name>
    <dbReference type="NCBI Taxonomy" id="101097"/>
    <lineage>
        <taxon>Eukaryota</taxon>
        <taxon>Fungi</taxon>
        <taxon>Fungi incertae sedis</taxon>
        <taxon>Mucoromycota</taxon>
        <taxon>Mortierellomycotina</taxon>
        <taxon>Mortierellomycetes</taxon>
        <taxon>Mortierellales</taxon>
        <taxon>Mortierellaceae</taxon>
        <taxon>Entomortierella</taxon>
    </lineage>
</organism>
<keyword evidence="2" id="KW-1185">Reference proteome</keyword>
<dbReference type="SUPFAM" id="SSF52047">
    <property type="entry name" value="RNI-like"/>
    <property type="match status" value="1"/>
</dbReference>
<dbReference type="EMBL" id="JAAAID010000936">
    <property type="protein sequence ID" value="KAG0012771.1"/>
    <property type="molecule type" value="Genomic_DNA"/>
</dbReference>
<dbReference type="Proteomes" id="UP000703661">
    <property type="component" value="Unassembled WGS sequence"/>
</dbReference>
<dbReference type="OrthoDB" id="2444110at2759"/>
<sequence length="562" mass="65310">MEKALGLPEIIACIGKYLARSDILCCIRVQKSWKSELEPLLWRTFTCLPSIDDYGAPSTERRPNLILMQKNAENIRRLYIEEMNPAYHMQFFCQCSQLEEITFSADKTVLRSVQAELRLWERLADMIQNHSRLRKIVIKSSPSKALAPSSTLLNTLLKCPKLIVFETTECTFNLESTEAYLRANSGNIRRLSTRHDKFSEEFDFSSSDLVFREMRYLDLREVADMSIETQIQWITRCPNLISLYWETAQIIPTTKFCQLVPTSCPNLTALHLLLPLHDQEIEQILEAIPRIEKLSLTRTHFGRLSFEALRRHFPTLKDINLQLAPGASSAMIQEIMSSCPNLQSISGETLCYRDIVKGPWVCQNLQMFDVGIRVLELEELKDEEEEEKEGWTVGMHRAVYARLSQLSKLEYLSICNNDYPDEGLLMLSLDAGLGQLETLKQLTFFSCKLLLCQPRVREEAVRTVEWMVQHWKYLESLEGGLTLWPEDDGVYEKTMNILKEHGIQFLDYQDMLDDMDGDYIDEDEEEDFDDEFTDEYEGEYLDDEYDDPEDEFLADMLNNIDM</sequence>
<comment type="caution">
    <text evidence="1">The sequence shown here is derived from an EMBL/GenBank/DDBJ whole genome shotgun (WGS) entry which is preliminary data.</text>
</comment>
<reference evidence="1" key="1">
    <citation type="journal article" date="2020" name="Fungal Divers.">
        <title>Resolving the Mortierellaceae phylogeny through synthesis of multi-gene phylogenetics and phylogenomics.</title>
        <authorList>
            <person name="Vandepol N."/>
            <person name="Liber J."/>
            <person name="Desiro A."/>
            <person name="Na H."/>
            <person name="Kennedy M."/>
            <person name="Barry K."/>
            <person name="Grigoriev I.V."/>
            <person name="Miller A.N."/>
            <person name="O'Donnell K."/>
            <person name="Stajich J.E."/>
            <person name="Bonito G."/>
        </authorList>
    </citation>
    <scope>NUCLEOTIDE SEQUENCE</scope>
    <source>
        <strain evidence="1">NRRL 2769</strain>
    </source>
</reference>
<name>A0A9P6SZ80_9FUNG</name>
<protein>
    <submittedName>
        <fullName evidence="1">Uncharacterized protein</fullName>
    </submittedName>
</protein>
<proteinExistence type="predicted"/>
<accession>A0A9P6SZ80</accession>